<evidence type="ECO:0000313" key="2">
    <source>
        <dbReference type="EMBL" id="GAA2173159.1"/>
    </source>
</evidence>
<reference evidence="2 3" key="1">
    <citation type="journal article" date="2019" name="Int. J. Syst. Evol. Microbiol.">
        <title>The Global Catalogue of Microorganisms (GCM) 10K type strain sequencing project: providing services to taxonomists for standard genome sequencing and annotation.</title>
        <authorList>
            <consortium name="The Broad Institute Genomics Platform"/>
            <consortium name="The Broad Institute Genome Sequencing Center for Infectious Disease"/>
            <person name="Wu L."/>
            <person name="Ma J."/>
        </authorList>
    </citation>
    <scope>NUCLEOTIDE SEQUENCE [LARGE SCALE GENOMIC DNA]</scope>
    <source>
        <strain evidence="2 3">JCM 14917</strain>
    </source>
</reference>
<name>A0ABN3APN3_9MICC</name>
<proteinExistence type="predicted"/>
<evidence type="ECO:0000259" key="1">
    <source>
        <dbReference type="Pfam" id="PF15644"/>
    </source>
</evidence>
<gene>
    <name evidence="2" type="ORF">GCM10009784_06420</name>
</gene>
<protein>
    <recommendedName>
        <fullName evidence="1">Tox-PL domain-containing protein</fullName>
    </recommendedName>
</protein>
<feature type="domain" description="Tox-PL" evidence="1">
    <location>
        <begin position="4"/>
        <end position="121"/>
    </location>
</feature>
<comment type="caution">
    <text evidence="2">The sequence shown here is derived from an EMBL/GenBank/DDBJ whole genome shotgun (WGS) entry which is preliminary data.</text>
</comment>
<evidence type="ECO:0000313" key="3">
    <source>
        <dbReference type="Proteomes" id="UP001500974"/>
    </source>
</evidence>
<dbReference type="Pfam" id="PF15644">
    <property type="entry name" value="Gln_amidase"/>
    <property type="match status" value="1"/>
</dbReference>
<dbReference type="InterPro" id="IPR028908">
    <property type="entry name" value="Tox-PL_dom"/>
</dbReference>
<dbReference type="Proteomes" id="UP001500974">
    <property type="component" value="Unassembled WGS sequence"/>
</dbReference>
<accession>A0ABN3APN3</accession>
<sequence>MWTNNCGPCSRSFADTFHGKSARPAPGDSKVPPGEYQEMWDAVGIRPTSKMTNGGSDPAAFTAYAYGALEANLRREGPGAVAIIGVDWDVAGIPRGQGGGHWFNGYVDSGGNVRWADEQTGQTTGWPPGYAADIWQIEAVVRPSADSEWKDLVL</sequence>
<dbReference type="RefSeq" id="WP_346027438.1">
    <property type="nucleotide sequence ID" value="NZ_BAAAON010000001.1"/>
</dbReference>
<dbReference type="EMBL" id="BAAAON010000001">
    <property type="protein sequence ID" value="GAA2173159.1"/>
    <property type="molecule type" value="Genomic_DNA"/>
</dbReference>
<organism evidence="2 3">
    <name type="scientific">Arthrobacter parietis</name>
    <dbReference type="NCBI Taxonomy" id="271434"/>
    <lineage>
        <taxon>Bacteria</taxon>
        <taxon>Bacillati</taxon>
        <taxon>Actinomycetota</taxon>
        <taxon>Actinomycetes</taxon>
        <taxon>Micrococcales</taxon>
        <taxon>Micrococcaceae</taxon>
        <taxon>Arthrobacter</taxon>
    </lineage>
</organism>
<keyword evidence="3" id="KW-1185">Reference proteome</keyword>